<reference evidence="1" key="1">
    <citation type="submission" date="2019-04" db="EMBL/GenBank/DDBJ databases">
        <title>Microbes associate with the intestines of laboratory mice.</title>
        <authorList>
            <person name="Navarre W."/>
            <person name="Wong E."/>
            <person name="Huang K.C."/>
            <person name="Tropini C."/>
            <person name="Ng K."/>
            <person name="Yu B."/>
        </authorList>
    </citation>
    <scope>NUCLEOTIDE SEQUENCE</scope>
    <source>
        <strain evidence="1">NM86_A22</strain>
    </source>
</reference>
<protein>
    <submittedName>
        <fullName evidence="1">Sialate O-acetylesterase</fullName>
    </submittedName>
</protein>
<comment type="caution">
    <text evidence="1">The sequence shown here is derived from an EMBL/GenBank/DDBJ whole genome shotgun (WGS) entry which is preliminary data.</text>
</comment>
<organism evidence="1 2">
    <name type="scientific">Muribaculum caecicola</name>
    <dbReference type="NCBI Taxonomy" id="3038144"/>
    <lineage>
        <taxon>Bacteria</taxon>
        <taxon>Pseudomonadati</taxon>
        <taxon>Bacteroidota</taxon>
        <taxon>Bacteroidia</taxon>
        <taxon>Bacteroidales</taxon>
        <taxon>Muribaculaceae</taxon>
        <taxon>Muribaculum</taxon>
    </lineage>
</organism>
<name>A0AC61S8S7_9BACT</name>
<proteinExistence type="predicted"/>
<sequence length="292" mass="31958">MARIIITLFWLLCGVAVSAGKVTPVIITAGQSNTDGRVPDSMLPDYIKRDGFGGCMWSYGSGELSGNGSFEPFYPKVARRGGEALWGYDAVVYYRIAKAINREFYVIKESLGGTAVDPRCGSTQGMYWSAAPEFLAANTAADRGGKSLLKAFTNNIGACIDSVLSQKPGGYEIKAFLWHQGESDRLKAECYYDNLKAVVSYVRRYLVEKTGDERYNSLTFICGTFSSESRQRSQGVVDALKLLAEEDADFHVIDMYDGSLLDDGLHFDADGAVLFGNRIFDKLVETGAIIAD</sequence>
<gene>
    <name evidence="1" type="ORF">E5990_00645</name>
</gene>
<dbReference type="EMBL" id="SSTG01000003">
    <property type="protein sequence ID" value="THG55210.1"/>
    <property type="molecule type" value="Genomic_DNA"/>
</dbReference>
<dbReference type="Proteomes" id="UP000305401">
    <property type="component" value="Unassembled WGS sequence"/>
</dbReference>
<evidence type="ECO:0000313" key="1">
    <source>
        <dbReference type="EMBL" id="THG55210.1"/>
    </source>
</evidence>
<evidence type="ECO:0000313" key="2">
    <source>
        <dbReference type="Proteomes" id="UP000305401"/>
    </source>
</evidence>
<accession>A0AC61S8S7</accession>
<keyword evidence="2" id="KW-1185">Reference proteome</keyword>